<dbReference type="Proteomes" id="UP000221080">
    <property type="component" value="Chromosome 18"/>
</dbReference>
<sequence>MWEPCRVCGDRVLGAQCRWLFGKCGRLRPAVVLARVLGCSLPRDVSDEHLCGKCTFLLERLAQCDNAMEDLQNTHAAQLQRLQRERSRLSVLITQKYWRNNAEEQDRCKKQKTGTNREFQSQSARDHGAVQLQKKSESKQWRNEVKHPEWPEWQWNKMQRRLNGGNTRTTRPGSKIGVSKESEGQRRRINQTPLRRSVSLSFGRRLLAQNSTVTRFKAESIVGTGAPTPSHEYSDLILRKGTLTSCAISLSPTHSITTPPRLGQTRPLSSSLLPLGDLLQMLRSIRPRPLPWTVGTRIPVQLKPCGVSGHAGMGKARLARAEQAVRELEEEFNDEYLALKPEVHSLNYMTFCVCVCVLYTYT</sequence>
<keyword evidence="3" id="KW-1185">Reference proteome</keyword>
<dbReference type="GO" id="GO:0090063">
    <property type="term" value="P:positive regulation of microtubule nucleation"/>
    <property type="evidence" value="ECO:0007669"/>
    <property type="project" value="TreeGrafter"/>
</dbReference>
<name>A0A2D0T215_ICTPU</name>
<feature type="compositionally biased region" description="Low complexity" evidence="2">
    <location>
        <begin position="162"/>
        <end position="171"/>
    </location>
</feature>
<feature type="region of interest" description="Disordered" evidence="2">
    <location>
        <begin position="104"/>
        <end position="145"/>
    </location>
</feature>
<evidence type="ECO:0000313" key="3">
    <source>
        <dbReference type="Proteomes" id="UP000221080"/>
    </source>
</evidence>
<evidence type="ECO:0000313" key="4">
    <source>
        <dbReference type="RefSeq" id="XP_017348635.1"/>
    </source>
</evidence>
<dbReference type="PANTHER" id="PTHR46501">
    <property type="entry name" value="MYOMEGALIN"/>
    <property type="match status" value="1"/>
</dbReference>
<evidence type="ECO:0000256" key="2">
    <source>
        <dbReference type="SAM" id="MobiDB-lite"/>
    </source>
</evidence>
<dbReference type="GO" id="GO:0005813">
    <property type="term" value="C:centrosome"/>
    <property type="evidence" value="ECO:0007669"/>
    <property type="project" value="TreeGrafter"/>
</dbReference>
<reference evidence="3" key="1">
    <citation type="journal article" date="2016" name="Nat. Commun.">
        <title>The channel catfish genome sequence provides insights into the evolution of scale formation in teleosts.</title>
        <authorList>
            <person name="Liu Z."/>
            <person name="Liu S."/>
            <person name="Yao J."/>
            <person name="Bao L."/>
            <person name="Zhang J."/>
            <person name="Li Y."/>
            <person name="Jiang C."/>
            <person name="Sun L."/>
            <person name="Wang R."/>
            <person name="Zhang Y."/>
            <person name="Zhou T."/>
            <person name="Zeng Q."/>
            <person name="Fu Q."/>
            <person name="Gao S."/>
            <person name="Li N."/>
            <person name="Koren S."/>
            <person name="Jiang Y."/>
            <person name="Zimin A."/>
            <person name="Xu P."/>
            <person name="Phillippy A.M."/>
            <person name="Geng X."/>
            <person name="Song L."/>
            <person name="Sun F."/>
            <person name="Li C."/>
            <person name="Wang X."/>
            <person name="Chen A."/>
            <person name="Jin Y."/>
            <person name="Yuan Z."/>
            <person name="Yang Y."/>
            <person name="Tan S."/>
            <person name="Peatman E."/>
            <person name="Lu J."/>
            <person name="Qin Z."/>
            <person name="Dunham R."/>
            <person name="Li Z."/>
            <person name="Sonstegard T."/>
            <person name="Feng J."/>
            <person name="Danzmann R.G."/>
            <person name="Schroeder S."/>
            <person name="Scheffler B."/>
            <person name="Duke M.V."/>
            <person name="Ballard L."/>
            <person name="Kucuktas H."/>
            <person name="Kaltenboeck L."/>
            <person name="Liu H."/>
            <person name="Armbruster J."/>
            <person name="Xie Y."/>
            <person name="Kirby M.L."/>
            <person name="Tian Y."/>
            <person name="Flanagan M.E."/>
            <person name="Mu W."/>
            <person name="Waldbieser G.C."/>
        </authorList>
    </citation>
    <scope>NUCLEOTIDE SEQUENCE [LARGE SCALE GENOMIC DNA]</scope>
    <source>
        <strain evidence="3">SDA103</strain>
    </source>
</reference>
<dbReference type="RefSeq" id="XP_017348635.1">
    <property type="nucleotide sequence ID" value="XM_017493146.3"/>
</dbReference>
<evidence type="ECO:0000256" key="1">
    <source>
        <dbReference type="SAM" id="Coils"/>
    </source>
</evidence>
<gene>
    <name evidence="4" type="primary">LOC108279146</name>
</gene>
<feature type="compositionally biased region" description="Basic and acidic residues" evidence="2">
    <location>
        <begin position="124"/>
        <end position="145"/>
    </location>
</feature>
<dbReference type="GO" id="GO:0060090">
    <property type="term" value="F:molecular adaptor activity"/>
    <property type="evidence" value="ECO:0007669"/>
    <property type="project" value="TreeGrafter"/>
</dbReference>
<dbReference type="GO" id="GO:0005794">
    <property type="term" value="C:Golgi apparatus"/>
    <property type="evidence" value="ECO:0007669"/>
    <property type="project" value="TreeGrafter"/>
</dbReference>
<keyword evidence="1" id="KW-0175">Coiled coil</keyword>
<proteinExistence type="predicted"/>
<organism evidence="3 4">
    <name type="scientific">Ictalurus punctatus</name>
    <name type="common">Channel catfish</name>
    <name type="synonym">Silurus punctatus</name>
    <dbReference type="NCBI Taxonomy" id="7998"/>
    <lineage>
        <taxon>Eukaryota</taxon>
        <taxon>Metazoa</taxon>
        <taxon>Chordata</taxon>
        <taxon>Craniata</taxon>
        <taxon>Vertebrata</taxon>
        <taxon>Euteleostomi</taxon>
        <taxon>Actinopterygii</taxon>
        <taxon>Neopterygii</taxon>
        <taxon>Teleostei</taxon>
        <taxon>Ostariophysi</taxon>
        <taxon>Siluriformes</taxon>
        <taxon>Ictaluridae</taxon>
        <taxon>Ictalurus</taxon>
    </lineage>
</organism>
<accession>A0A2D0T215</accession>
<dbReference type="GO" id="GO:0007098">
    <property type="term" value="P:centrosome cycle"/>
    <property type="evidence" value="ECO:0007669"/>
    <property type="project" value="TreeGrafter"/>
</dbReference>
<dbReference type="InterPro" id="IPR052593">
    <property type="entry name" value="MT-associated_AKAP9-binding"/>
</dbReference>
<feature type="coiled-coil region" evidence="1">
    <location>
        <begin position="311"/>
        <end position="338"/>
    </location>
</feature>
<protein>
    <submittedName>
        <fullName evidence="4">Uncharacterized protein LOC108279146</fullName>
    </submittedName>
</protein>
<dbReference type="KEGG" id="ipu:108279146"/>
<reference evidence="4" key="2">
    <citation type="submission" date="2025-08" db="UniProtKB">
        <authorList>
            <consortium name="RefSeq"/>
        </authorList>
    </citation>
    <scope>IDENTIFICATION</scope>
    <source>
        <tissue evidence="4">Blood</tissue>
    </source>
</reference>
<dbReference type="AlphaFoldDB" id="A0A2D0T215"/>
<dbReference type="GO" id="GO:1903358">
    <property type="term" value="P:regulation of Golgi organization"/>
    <property type="evidence" value="ECO:0007669"/>
    <property type="project" value="TreeGrafter"/>
</dbReference>
<dbReference type="OrthoDB" id="10255000at2759"/>
<feature type="region of interest" description="Disordered" evidence="2">
    <location>
        <begin position="162"/>
        <end position="189"/>
    </location>
</feature>
<feature type="compositionally biased region" description="Polar residues" evidence="2">
    <location>
        <begin position="113"/>
        <end position="123"/>
    </location>
</feature>
<dbReference type="PANTHER" id="PTHR46501:SF10">
    <property type="entry name" value="CENTROSOMIN"/>
    <property type="match status" value="1"/>
</dbReference>
<dbReference type="GeneID" id="108279146"/>